<dbReference type="Gene3D" id="2.40.50.100">
    <property type="match status" value="1"/>
</dbReference>
<keyword evidence="3" id="KW-1133">Transmembrane helix</keyword>
<evidence type="ECO:0000259" key="4">
    <source>
        <dbReference type="Pfam" id="PF25917"/>
    </source>
</evidence>
<dbReference type="InterPro" id="IPR050393">
    <property type="entry name" value="MFP_Efflux_Pump"/>
</dbReference>
<dbReference type="EMBL" id="NAFL01000276">
    <property type="protein sequence ID" value="OSJ26646.1"/>
    <property type="molecule type" value="Genomic_DNA"/>
</dbReference>
<organism evidence="6 7">
    <name type="scientific">Bradyrhizobium japonicum</name>
    <dbReference type="NCBI Taxonomy" id="375"/>
    <lineage>
        <taxon>Bacteria</taxon>
        <taxon>Pseudomonadati</taxon>
        <taxon>Pseudomonadota</taxon>
        <taxon>Alphaproteobacteria</taxon>
        <taxon>Hyphomicrobiales</taxon>
        <taxon>Nitrobacteraceae</taxon>
        <taxon>Bradyrhizobium</taxon>
    </lineage>
</organism>
<dbReference type="AlphaFoldDB" id="A0A1Y2JG31"/>
<dbReference type="Proteomes" id="UP000193335">
    <property type="component" value="Unassembled WGS sequence"/>
</dbReference>
<feature type="region of interest" description="Disordered" evidence="2">
    <location>
        <begin position="370"/>
        <end position="410"/>
    </location>
</feature>
<reference evidence="6 7" key="1">
    <citation type="submission" date="2017-03" db="EMBL/GenBank/DDBJ databases">
        <title>Whole genome sequences of fourteen strains of Bradyrhizobium canariense and one strain of Bradyrhizobium japonicum isolated from Lupinus (Papilionoideae: Genisteae) species in Algeria.</title>
        <authorList>
            <person name="Crovadore J."/>
            <person name="Chekireb D."/>
            <person name="Brachmann A."/>
            <person name="Chablais R."/>
            <person name="Cochard B."/>
            <person name="Lefort F."/>
        </authorList>
    </citation>
    <scope>NUCLEOTIDE SEQUENCE [LARGE SCALE GENOMIC DNA]</scope>
    <source>
        <strain evidence="6 7">UBMA197</strain>
    </source>
</reference>
<feature type="coiled-coil region" evidence="1">
    <location>
        <begin position="176"/>
        <end position="203"/>
    </location>
</feature>
<feature type="domain" description="p-hydroxybenzoic acid efflux pump subunit AaeA-like beta-barrel" evidence="5">
    <location>
        <begin position="235"/>
        <end position="331"/>
    </location>
</feature>
<comment type="caution">
    <text evidence="6">The sequence shown here is derived from an EMBL/GenBank/DDBJ whole genome shotgun (WGS) entry which is preliminary data.</text>
</comment>
<evidence type="ECO:0000313" key="6">
    <source>
        <dbReference type="EMBL" id="OSJ26646.1"/>
    </source>
</evidence>
<feature type="region of interest" description="Disordered" evidence="2">
    <location>
        <begin position="1"/>
        <end position="40"/>
    </location>
</feature>
<dbReference type="SUPFAM" id="SSF111369">
    <property type="entry name" value="HlyD-like secretion proteins"/>
    <property type="match status" value="1"/>
</dbReference>
<keyword evidence="3" id="KW-0472">Membrane</keyword>
<proteinExistence type="predicted"/>
<name>A0A1Y2JG31_BRAJP</name>
<dbReference type="PANTHER" id="PTHR30367">
    <property type="entry name" value="P-HYDROXYBENZOIC ACID EFFLUX PUMP SUBUNIT AAEA-RELATED"/>
    <property type="match status" value="1"/>
</dbReference>
<evidence type="ECO:0000313" key="7">
    <source>
        <dbReference type="Proteomes" id="UP000193335"/>
    </source>
</evidence>
<dbReference type="InterPro" id="IPR058634">
    <property type="entry name" value="AaeA-lik-b-barrel"/>
</dbReference>
<gene>
    <name evidence="6" type="ORF">BSZ19_35190</name>
</gene>
<dbReference type="Pfam" id="PF25963">
    <property type="entry name" value="Beta-barrel_AAEA"/>
    <property type="match status" value="1"/>
</dbReference>
<protein>
    <submittedName>
        <fullName evidence="6">Multidrug transporter</fullName>
    </submittedName>
</protein>
<keyword evidence="3" id="KW-0812">Transmembrane</keyword>
<evidence type="ECO:0000256" key="2">
    <source>
        <dbReference type="SAM" id="MobiDB-lite"/>
    </source>
</evidence>
<dbReference type="PANTHER" id="PTHR30367:SF1">
    <property type="entry name" value="MULTIDRUG RESISTANCE PROTEIN MDTN"/>
    <property type="match status" value="1"/>
</dbReference>
<dbReference type="Pfam" id="PF25917">
    <property type="entry name" value="BSH_RND"/>
    <property type="match status" value="1"/>
</dbReference>
<dbReference type="Gene3D" id="2.40.30.170">
    <property type="match status" value="1"/>
</dbReference>
<accession>A0A1Y2JG31</accession>
<evidence type="ECO:0000259" key="5">
    <source>
        <dbReference type="Pfam" id="PF25963"/>
    </source>
</evidence>
<feature type="domain" description="Multidrug resistance protein MdtA-like barrel-sandwich hybrid" evidence="4">
    <location>
        <begin position="96"/>
        <end position="231"/>
    </location>
</feature>
<dbReference type="InterPro" id="IPR058625">
    <property type="entry name" value="MdtA-like_BSH"/>
</dbReference>
<feature type="transmembrane region" description="Helical" evidence="3">
    <location>
        <begin position="48"/>
        <end position="74"/>
    </location>
</feature>
<feature type="compositionally biased region" description="Basic and acidic residues" evidence="2">
    <location>
        <begin position="11"/>
        <end position="27"/>
    </location>
</feature>
<keyword evidence="1" id="KW-0175">Coiled coil</keyword>
<sequence length="410" mass="44517">MQADVGGGKARRPEIEPVERVDPDAGGHHPQASPESAMVPPKRNSASVFLIALGKRLATLAIALLAILTALLTWRHYVAAPWTRDGTVRVQVASGAPQISGKIDDVRVVDNQFVHRGDVLYTIEHFDFEVAQRTGLATVQQRAADLQVKQLESERRQHLTNLATTPEEQQIYAGNAVQAKAALDAAQQQLAQAEINLQRTKVRSPVNGYVTNLLMRVGDYARAGTSNISIIDADSYWIDGYFEETKMAGICVGDRAEAKLMGYSQPIIGHVGTVTRGISTSNAASGTQGLPNVDPVYTWVRLAQRVPARIAIDAVPPGVPLVSGMTATVTVRSGSEVDHRSWPDRMRMNVLDQLSDIFTGPRPRQNCLPVFTPQRAPTESIPSENAPRAMPPEQINPGLAPGMNLSPRIR</sequence>
<evidence type="ECO:0000256" key="3">
    <source>
        <dbReference type="SAM" id="Phobius"/>
    </source>
</evidence>
<evidence type="ECO:0000256" key="1">
    <source>
        <dbReference type="SAM" id="Coils"/>
    </source>
</evidence>